<keyword evidence="1" id="KW-1133">Transmembrane helix</keyword>
<keyword evidence="1" id="KW-0472">Membrane</keyword>
<accession>A0ABS9SI79</accession>
<dbReference type="InterPro" id="IPR025635">
    <property type="entry name" value="DUF4293"/>
</dbReference>
<evidence type="ECO:0000313" key="3">
    <source>
        <dbReference type="Proteomes" id="UP001202248"/>
    </source>
</evidence>
<dbReference type="RefSeq" id="WP_240827436.1">
    <property type="nucleotide sequence ID" value="NZ_JAKWBL010000001.1"/>
</dbReference>
<protein>
    <submittedName>
        <fullName evidence="2">DUF4293 domain-containing protein</fullName>
    </submittedName>
</protein>
<organism evidence="2 3">
    <name type="scientific">Niabella ginsengisoli</name>
    <dbReference type="NCBI Taxonomy" id="522298"/>
    <lineage>
        <taxon>Bacteria</taxon>
        <taxon>Pseudomonadati</taxon>
        <taxon>Bacteroidota</taxon>
        <taxon>Chitinophagia</taxon>
        <taxon>Chitinophagales</taxon>
        <taxon>Chitinophagaceae</taxon>
        <taxon>Niabella</taxon>
    </lineage>
</organism>
<feature type="transmembrane region" description="Helical" evidence="1">
    <location>
        <begin position="75"/>
        <end position="95"/>
    </location>
</feature>
<sequence length="139" mass="15403">MIQRKQTLWLLLSTVCSGLTFKFPFYSGTVAPGVENVTGPELSAVDNIPLIALTAVIVILSAVTIFLFKDRRKQIQFSILGLLMSIGLIALYWSYTSSFATGNIAITAILTLFILIGFFFAISGIRKDQKLIKDLNRLR</sequence>
<keyword evidence="1" id="KW-0812">Transmembrane</keyword>
<dbReference type="Pfam" id="PF14126">
    <property type="entry name" value="DUF4293"/>
    <property type="match status" value="1"/>
</dbReference>
<dbReference type="EMBL" id="JAKWBL010000001">
    <property type="protein sequence ID" value="MCH5598088.1"/>
    <property type="molecule type" value="Genomic_DNA"/>
</dbReference>
<proteinExistence type="predicted"/>
<keyword evidence="3" id="KW-1185">Reference proteome</keyword>
<comment type="caution">
    <text evidence="2">The sequence shown here is derived from an EMBL/GenBank/DDBJ whole genome shotgun (WGS) entry which is preliminary data.</text>
</comment>
<feature type="transmembrane region" description="Helical" evidence="1">
    <location>
        <begin position="7"/>
        <end position="27"/>
    </location>
</feature>
<evidence type="ECO:0000256" key="1">
    <source>
        <dbReference type="SAM" id="Phobius"/>
    </source>
</evidence>
<feature type="transmembrane region" description="Helical" evidence="1">
    <location>
        <begin position="101"/>
        <end position="122"/>
    </location>
</feature>
<reference evidence="2 3" key="1">
    <citation type="submission" date="2022-02" db="EMBL/GenBank/DDBJ databases">
        <authorList>
            <person name="Min J."/>
        </authorList>
    </citation>
    <scope>NUCLEOTIDE SEQUENCE [LARGE SCALE GENOMIC DNA]</scope>
    <source>
        <strain evidence="2 3">GR10-1</strain>
    </source>
</reference>
<gene>
    <name evidence="2" type="ORF">MKP09_09290</name>
</gene>
<name>A0ABS9SI79_9BACT</name>
<feature type="transmembrane region" description="Helical" evidence="1">
    <location>
        <begin position="47"/>
        <end position="68"/>
    </location>
</feature>
<evidence type="ECO:0000313" key="2">
    <source>
        <dbReference type="EMBL" id="MCH5598088.1"/>
    </source>
</evidence>
<dbReference type="Proteomes" id="UP001202248">
    <property type="component" value="Unassembled WGS sequence"/>
</dbReference>